<evidence type="ECO:0000256" key="11">
    <source>
        <dbReference type="ARBA" id="ARBA00023264"/>
    </source>
</evidence>
<dbReference type="OrthoDB" id="9786026at2"/>
<dbReference type="GO" id="GO:0005886">
    <property type="term" value="C:plasma membrane"/>
    <property type="evidence" value="ECO:0007669"/>
    <property type="project" value="TreeGrafter"/>
</dbReference>
<dbReference type="InterPro" id="IPR050187">
    <property type="entry name" value="Lipid_Phosphate_FormReg"/>
</dbReference>
<organism evidence="13 14">
    <name type="scientific">Dinghuibacter silviterrae</name>
    <dbReference type="NCBI Taxonomy" id="1539049"/>
    <lineage>
        <taxon>Bacteria</taxon>
        <taxon>Pseudomonadati</taxon>
        <taxon>Bacteroidota</taxon>
        <taxon>Chitinophagia</taxon>
        <taxon>Chitinophagales</taxon>
        <taxon>Chitinophagaceae</taxon>
        <taxon>Dinghuibacter</taxon>
    </lineage>
</organism>
<proteinExistence type="predicted"/>
<evidence type="ECO:0000256" key="2">
    <source>
        <dbReference type="ARBA" id="ARBA00022516"/>
    </source>
</evidence>
<accession>A0A4V6Q9Y7</accession>
<dbReference type="PROSITE" id="PS50146">
    <property type="entry name" value="DAGK"/>
    <property type="match status" value="1"/>
</dbReference>
<keyword evidence="11" id="KW-1208">Phospholipid metabolism</keyword>
<feature type="domain" description="DAGKc" evidence="12">
    <location>
        <begin position="1"/>
        <end position="130"/>
    </location>
</feature>
<keyword evidence="4" id="KW-0479">Metal-binding</keyword>
<dbReference type="PANTHER" id="PTHR12358">
    <property type="entry name" value="SPHINGOSINE KINASE"/>
    <property type="match status" value="1"/>
</dbReference>
<evidence type="ECO:0000256" key="7">
    <source>
        <dbReference type="ARBA" id="ARBA00022840"/>
    </source>
</evidence>
<dbReference type="PANTHER" id="PTHR12358:SF106">
    <property type="entry name" value="LIPID KINASE YEGS"/>
    <property type="match status" value="1"/>
</dbReference>
<evidence type="ECO:0000313" key="13">
    <source>
        <dbReference type="EMBL" id="TDW99852.1"/>
    </source>
</evidence>
<evidence type="ECO:0000259" key="12">
    <source>
        <dbReference type="PROSITE" id="PS50146"/>
    </source>
</evidence>
<comment type="cofactor">
    <cofactor evidence="1">
        <name>Mg(2+)</name>
        <dbReference type="ChEBI" id="CHEBI:18420"/>
    </cofactor>
</comment>
<evidence type="ECO:0000256" key="5">
    <source>
        <dbReference type="ARBA" id="ARBA00022741"/>
    </source>
</evidence>
<comment type="caution">
    <text evidence="13">The sequence shown here is derived from an EMBL/GenBank/DDBJ whole genome shotgun (WGS) entry which is preliminary data.</text>
</comment>
<dbReference type="Proteomes" id="UP000294498">
    <property type="component" value="Unassembled WGS sequence"/>
</dbReference>
<evidence type="ECO:0000256" key="6">
    <source>
        <dbReference type="ARBA" id="ARBA00022777"/>
    </source>
</evidence>
<dbReference type="InterPro" id="IPR045540">
    <property type="entry name" value="YegS/DAGK_C"/>
</dbReference>
<dbReference type="GO" id="GO:0008654">
    <property type="term" value="P:phospholipid biosynthetic process"/>
    <property type="evidence" value="ECO:0007669"/>
    <property type="project" value="UniProtKB-KW"/>
</dbReference>
<sequence length="304" mass="33875">MRHIVYLVNPISGTGGKKSLKALISRLTEEQRIHYSIVDTHPTGDYHFLREKIKHEFVTDVVVAAGDGTVRQVAKAIQDIPVPVSLGIIPRGSGNGLAFAAGIPKDPRRALEVIFANRYAPVDAFYMNEQFCCMLSGLGFDAQVAHDFAAAGTRGFWTYVKTSVRNFFQAKTYPFEVYVDGQQFNTDAYFISIANSNQFGNNFTIAPQADLGDGMLDIVIVQDMSKRKLVGSILRQVRSGKVQKHYGISEKAEDILYFQTRSLVIRNPKLAPLHIDGDPWPGNDTFTIQVIPKAFRLLRPLPLQ</sequence>
<reference evidence="13 14" key="1">
    <citation type="submission" date="2019-03" db="EMBL/GenBank/DDBJ databases">
        <title>Genomic Encyclopedia of Type Strains, Phase IV (KMG-IV): sequencing the most valuable type-strain genomes for metagenomic binning, comparative biology and taxonomic classification.</title>
        <authorList>
            <person name="Goeker M."/>
        </authorList>
    </citation>
    <scope>NUCLEOTIDE SEQUENCE [LARGE SCALE GENOMIC DNA]</scope>
    <source>
        <strain evidence="13 14">DSM 100059</strain>
    </source>
</reference>
<evidence type="ECO:0000256" key="8">
    <source>
        <dbReference type="ARBA" id="ARBA00022842"/>
    </source>
</evidence>
<dbReference type="InterPro" id="IPR016064">
    <property type="entry name" value="NAD/diacylglycerol_kinase_sf"/>
</dbReference>
<dbReference type="Gene3D" id="3.40.50.10330">
    <property type="entry name" value="Probable inorganic polyphosphate/atp-NAD kinase, domain 1"/>
    <property type="match status" value="1"/>
</dbReference>
<evidence type="ECO:0000256" key="4">
    <source>
        <dbReference type="ARBA" id="ARBA00022723"/>
    </source>
</evidence>
<gene>
    <name evidence="13" type="ORF">EDB95_0866</name>
</gene>
<dbReference type="SMART" id="SM00046">
    <property type="entry name" value="DAGKc"/>
    <property type="match status" value="1"/>
</dbReference>
<dbReference type="GO" id="GO:0016301">
    <property type="term" value="F:kinase activity"/>
    <property type="evidence" value="ECO:0007669"/>
    <property type="project" value="UniProtKB-KW"/>
</dbReference>
<keyword evidence="7" id="KW-0067">ATP-binding</keyword>
<keyword evidence="10" id="KW-0594">Phospholipid biosynthesis</keyword>
<protein>
    <submittedName>
        <fullName evidence="13">YegS/Rv2252/BmrU family lipid kinase</fullName>
    </submittedName>
</protein>
<dbReference type="AlphaFoldDB" id="A0A4V6Q9Y7"/>
<dbReference type="SUPFAM" id="SSF111331">
    <property type="entry name" value="NAD kinase/diacylglycerol kinase-like"/>
    <property type="match status" value="1"/>
</dbReference>
<dbReference type="InterPro" id="IPR017438">
    <property type="entry name" value="ATP-NAD_kinase_N"/>
</dbReference>
<evidence type="ECO:0000313" key="14">
    <source>
        <dbReference type="Proteomes" id="UP000294498"/>
    </source>
</evidence>
<dbReference type="Pfam" id="PF19279">
    <property type="entry name" value="YegS_C"/>
    <property type="match status" value="1"/>
</dbReference>
<evidence type="ECO:0000256" key="9">
    <source>
        <dbReference type="ARBA" id="ARBA00023098"/>
    </source>
</evidence>
<dbReference type="GO" id="GO:0046872">
    <property type="term" value="F:metal ion binding"/>
    <property type="evidence" value="ECO:0007669"/>
    <property type="project" value="UniProtKB-KW"/>
</dbReference>
<dbReference type="Pfam" id="PF00781">
    <property type="entry name" value="DAGK_cat"/>
    <property type="match status" value="1"/>
</dbReference>
<keyword evidence="2" id="KW-0444">Lipid biosynthesis</keyword>
<evidence type="ECO:0000256" key="3">
    <source>
        <dbReference type="ARBA" id="ARBA00022679"/>
    </source>
</evidence>
<evidence type="ECO:0000256" key="1">
    <source>
        <dbReference type="ARBA" id="ARBA00001946"/>
    </source>
</evidence>
<keyword evidence="8" id="KW-0460">Magnesium</keyword>
<dbReference type="RefSeq" id="WP_133990905.1">
    <property type="nucleotide sequence ID" value="NZ_SODV01000001.1"/>
</dbReference>
<keyword evidence="3" id="KW-0808">Transferase</keyword>
<evidence type="ECO:0000256" key="10">
    <source>
        <dbReference type="ARBA" id="ARBA00023209"/>
    </source>
</evidence>
<dbReference type="InterPro" id="IPR001206">
    <property type="entry name" value="Diacylglycerol_kinase_cat_dom"/>
</dbReference>
<dbReference type="InterPro" id="IPR005218">
    <property type="entry name" value="Diacylglycerol/lipid_kinase"/>
</dbReference>
<keyword evidence="14" id="KW-1185">Reference proteome</keyword>
<dbReference type="Gene3D" id="2.60.200.40">
    <property type="match status" value="1"/>
</dbReference>
<keyword evidence="9" id="KW-0443">Lipid metabolism</keyword>
<dbReference type="GO" id="GO:0005524">
    <property type="term" value="F:ATP binding"/>
    <property type="evidence" value="ECO:0007669"/>
    <property type="project" value="UniProtKB-KW"/>
</dbReference>
<keyword evidence="6 13" id="KW-0418">Kinase</keyword>
<name>A0A4V6Q9Y7_9BACT</name>
<keyword evidence="5" id="KW-0547">Nucleotide-binding</keyword>
<dbReference type="NCBIfam" id="TIGR00147">
    <property type="entry name" value="YegS/Rv2252/BmrU family lipid kinase"/>
    <property type="match status" value="1"/>
</dbReference>
<dbReference type="EMBL" id="SODV01000001">
    <property type="protein sequence ID" value="TDW99852.1"/>
    <property type="molecule type" value="Genomic_DNA"/>
</dbReference>